<gene>
    <name evidence="1" type="ORF">L6773_11105</name>
</gene>
<sequence length="815" mass="95907">MGKEKNIEPDEYYDAGPIDIARFGKVLIYKSKLDEEGLKKFKENLIKSYPEIIAEVNELVQDIKELVIKFDSLQLLKRGYLENAYQSEGKISESAHNEVDVISRRMIDYIQNVIVSAELSEKNHVELKEEDWNEIYGKVLKLYRRLGTYFLASSAKREANDEAFNKKKDLFYTKAQSYWIHVRGEYYLTHQEEIFKNLLKPHSQKFKELFGISSDEYIDNLCLIRDSLIFGIGKSIQFMENVREKSLKILEEDSKNLTDLSSDEIISKLNQIATQQGWIEDIEKSNQKIFGFSVFDVEKNSSLPKELLDSFSWENGECNYFYDHDEFGGWPINFQPIFEKPFLKKDDKYYCFDVYALFDNNYRTIQKVICNLDPDYREDWNKKQKIVSEEYPLKLIKDILPEAEIYSPAYYYFSHEEEGKKKVAETDAVIIYDKHLFVVEIKAGAFTYMPPSVDFDSFINSIENLLFRPLEQADRFFRSLKEKDELILFDSNSSKKKELTRISSDDFRIITPTAITIDHLTDLAVKIEELTPFSNKLPTNPVWPLSISDLIAYRDLFDSPLQFLHYIEQRHKAFKSEAFSVEDELDHVGLYLDHNHYVEYAESFGQKINHFEGYRKKIDEYFDGTFYGLDGFDKPAQKIPDIYFRIFKILRNKRPKSFSHVSSILLDFSTEVKFKIEESIEYLIENKINENKSDPFTILGDYGLTLFCFREDEYCNKKNCQEHALATQIQSYDILRLLLIITINKKGDISDIDFSIFDRKDLTRSKIDQLSEKAQKIADRRFIKMAKEIKPGRNDYCPCGSGKKYKKCHLRRYNQ</sequence>
<dbReference type="Pfam" id="PF02810">
    <property type="entry name" value="SEC-C"/>
    <property type="match status" value="1"/>
</dbReference>
<dbReference type="InterPro" id="IPR004027">
    <property type="entry name" value="SEC_C_motif"/>
</dbReference>
<dbReference type="RefSeq" id="WP_237854436.1">
    <property type="nucleotide sequence ID" value="NZ_JAKLWS010000012.1"/>
</dbReference>
<accession>A0ABS9KE34</accession>
<reference evidence="1" key="1">
    <citation type="submission" date="2022-01" db="EMBL/GenBank/DDBJ databases">
        <authorList>
            <person name="Wang Y."/>
        </authorList>
    </citation>
    <scope>NUCLEOTIDE SEQUENCE</scope>
    <source>
        <strain evidence="1">WB101</strain>
    </source>
</reference>
<protein>
    <submittedName>
        <fullName evidence="1">SEC-C domain-containing protein</fullName>
    </submittedName>
</protein>
<evidence type="ECO:0000313" key="2">
    <source>
        <dbReference type="Proteomes" id="UP001165366"/>
    </source>
</evidence>
<dbReference type="Proteomes" id="UP001165366">
    <property type="component" value="Unassembled WGS sequence"/>
</dbReference>
<dbReference type="Gene3D" id="3.10.450.50">
    <property type="match status" value="1"/>
</dbReference>
<keyword evidence="2" id="KW-1185">Reference proteome</keyword>
<dbReference type="EMBL" id="JAKLWS010000012">
    <property type="protein sequence ID" value="MCG2589119.1"/>
    <property type="molecule type" value="Genomic_DNA"/>
</dbReference>
<evidence type="ECO:0000313" key="1">
    <source>
        <dbReference type="EMBL" id="MCG2589119.1"/>
    </source>
</evidence>
<organism evidence="1 2">
    <name type="scientific">Rhodohalobacter sulfatireducens</name>
    <dbReference type="NCBI Taxonomy" id="2911366"/>
    <lineage>
        <taxon>Bacteria</taxon>
        <taxon>Pseudomonadati</taxon>
        <taxon>Balneolota</taxon>
        <taxon>Balneolia</taxon>
        <taxon>Balneolales</taxon>
        <taxon>Balneolaceae</taxon>
        <taxon>Rhodohalobacter</taxon>
    </lineage>
</organism>
<comment type="caution">
    <text evidence="1">The sequence shown here is derived from an EMBL/GenBank/DDBJ whole genome shotgun (WGS) entry which is preliminary data.</text>
</comment>
<reference evidence="1" key="2">
    <citation type="submission" date="2024-05" db="EMBL/GenBank/DDBJ databases">
        <title>Rhodohalobacter halophilus gen. nov., sp. nov., a moderately halophilic member of the family Balneolaceae.</title>
        <authorList>
            <person name="Xia J."/>
        </authorList>
    </citation>
    <scope>NUCLEOTIDE SEQUENCE</scope>
    <source>
        <strain evidence="1">WB101</strain>
    </source>
</reference>
<dbReference type="SUPFAM" id="SSF103642">
    <property type="entry name" value="Sec-C motif"/>
    <property type="match status" value="1"/>
</dbReference>
<name>A0ABS9KE34_9BACT</name>
<proteinExistence type="predicted"/>